<reference evidence="1" key="1">
    <citation type="submission" date="2015-10" db="EMBL/GenBank/DDBJ databases">
        <authorList>
            <person name="Gilbert D.G."/>
        </authorList>
    </citation>
    <scope>NUCLEOTIDE SEQUENCE</scope>
</reference>
<protein>
    <submittedName>
        <fullName evidence="1">Uncharacterized protein</fullName>
    </submittedName>
</protein>
<sequence>MGDFVLGLSTSLAELSFTMTFFIPGELSEQLTKISNTIKQ</sequence>
<accession>A0A160VKB9</accession>
<gene>
    <name evidence="1" type="ORF">MGWOODY_Mmi1278</name>
</gene>
<name>A0A160VKB9_9ZZZZ</name>
<evidence type="ECO:0000313" key="1">
    <source>
        <dbReference type="EMBL" id="CUV09854.1"/>
    </source>
</evidence>
<dbReference type="AlphaFoldDB" id="A0A160VKB9"/>
<proteinExistence type="predicted"/>
<dbReference type="EMBL" id="FAXC01000308">
    <property type="protein sequence ID" value="CUV09854.1"/>
    <property type="molecule type" value="Genomic_DNA"/>
</dbReference>
<organism evidence="1">
    <name type="scientific">hydrothermal vent metagenome</name>
    <dbReference type="NCBI Taxonomy" id="652676"/>
    <lineage>
        <taxon>unclassified sequences</taxon>
        <taxon>metagenomes</taxon>
        <taxon>ecological metagenomes</taxon>
    </lineage>
</organism>